<evidence type="ECO:0000313" key="8">
    <source>
        <dbReference type="EMBL" id="VEU21178.1"/>
    </source>
</evidence>
<evidence type="ECO:0000313" key="9">
    <source>
        <dbReference type="Proteomes" id="UP000290900"/>
    </source>
</evidence>
<accession>A0A448YJY0</accession>
<dbReference type="OrthoDB" id="276546at2759"/>
<evidence type="ECO:0000256" key="6">
    <source>
        <dbReference type="ARBA" id="ARBA00075326"/>
    </source>
</evidence>
<dbReference type="GO" id="GO:0042562">
    <property type="term" value="F:hormone binding"/>
    <property type="evidence" value="ECO:0007669"/>
    <property type="project" value="UniProtKB-ARBA"/>
</dbReference>
<evidence type="ECO:0000256" key="2">
    <source>
        <dbReference type="ARBA" id="ARBA00005979"/>
    </source>
</evidence>
<organism evidence="8 9">
    <name type="scientific">Brettanomyces naardenensis</name>
    <name type="common">Yeast</name>
    <dbReference type="NCBI Taxonomy" id="13370"/>
    <lineage>
        <taxon>Eukaryota</taxon>
        <taxon>Fungi</taxon>
        <taxon>Dikarya</taxon>
        <taxon>Ascomycota</taxon>
        <taxon>Saccharomycotina</taxon>
        <taxon>Pichiomycetes</taxon>
        <taxon>Pichiales</taxon>
        <taxon>Pichiaceae</taxon>
        <taxon>Brettanomyces</taxon>
    </lineage>
</organism>
<dbReference type="InterPro" id="IPR045247">
    <property type="entry name" value="Oye-like"/>
</dbReference>
<dbReference type="EMBL" id="CAACVR010000010">
    <property type="protein sequence ID" value="VEU21178.1"/>
    <property type="molecule type" value="Genomic_DNA"/>
</dbReference>
<dbReference type="STRING" id="13370.A0A448YJY0"/>
<dbReference type="Pfam" id="PF00724">
    <property type="entry name" value="Oxidored_FMN"/>
    <property type="match status" value="1"/>
</dbReference>
<dbReference type="AlphaFoldDB" id="A0A448YJY0"/>
<dbReference type="FunCoup" id="A0A448YJY0">
    <property type="interactions" value="879"/>
</dbReference>
<evidence type="ECO:0000256" key="4">
    <source>
        <dbReference type="ARBA" id="ARBA00056646"/>
    </source>
</evidence>
<dbReference type="SUPFAM" id="SSF51395">
    <property type="entry name" value="FMN-linked oxidoreductases"/>
    <property type="match status" value="1"/>
</dbReference>
<dbReference type="FunFam" id="3.20.20.70:FF:000138">
    <property type="entry name" value="NADPH dehydrogenase 1"/>
    <property type="match status" value="1"/>
</dbReference>
<keyword evidence="3" id="KW-0288">FMN</keyword>
<name>A0A448YJY0_BRENA</name>
<dbReference type="Proteomes" id="UP000290900">
    <property type="component" value="Unassembled WGS sequence"/>
</dbReference>
<dbReference type="InterPro" id="IPR001155">
    <property type="entry name" value="OxRdtase_FMN_N"/>
</dbReference>
<protein>
    <recommendedName>
        <fullName evidence="5">Probable NADPH dehydrogenase</fullName>
    </recommendedName>
    <alternativeName>
        <fullName evidence="6">Estrogen-binding protein</fullName>
    </alternativeName>
</protein>
<evidence type="ECO:0000256" key="1">
    <source>
        <dbReference type="ARBA" id="ARBA00001917"/>
    </source>
</evidence>
<dbReference type="GO" id="GO:0003959">
    <property type="term" value="F:NADPH dehydrogenase activity"/>
    <property type="evidence" value="ECO:0007669"/>
    <property type="project" value="TreeGrafter"/>
</dbReference>
<proteinExistence type="inferred from homology"/>
<dbReference type="InterPro" id="IPR013785">
    <property type="entry name" value="Aldolase_TIM"/>
</dbReference>
<keyword evidence="3" id="KW-0285">Flavoprotein</keyword>
<evidence type="ECO:0000256" key="5">
    <source>
        <dbReference type="ARBA" id="ARBA00067604"/>
    </source>
</evidence>
<feature type="domain" description="NADH:flavin oxidoreductase/NADH oxidase N-terminal" evidence="7">
    <location>
        <begin position="10"/>
        <end position="365"/>
    </location>
</feature>
<comment type="cofactor">
    <cofactor evidence="1">
        <name>FMN</name>
        <dbReference type="ChEBI" id="CHEBI:58210"/>
    </cofactor>
</comment>
<dbReference type="PANTHER" id="PTHR22893:SF91">
    <property type="entry name" value="NADPH DEHYDROGENASE 2-RELATED"/>
    <property type="match status" value="1"/>
</dbReference>
<dbReference type="PANTHER" id="PTHR22893">
    <property type="entry name" value="NADH OXIDOREDUCTASE-RELATED"/>
    <property type="match status" value="1"/>
</dbReference>
<evidence type="ECO:0000259" key="7">
    <source>
        <dbReference type="Pfam" id="PF00724"/>
    </source>
</evidence>
<dbReference type="Gene3D" id="3.20.20.70">
    <property type="entry name" value="Aldolase class I"/>
    <property type="match status" value="1"/>
</dbReference>
<reference evidence="8 9" key="1">
    <citation type="submission" date="2018-12" db="EMBL/GenBank/DDBJ databases">
        <authorList>
            <person name="Tiukova I."/>
            <person name="Dainat J."/>
        </authorList>
    </citation>
    <scope>NUCLEOTIDE SEQUENCE [LARGE SCALE GENOMIC DNA]</scope>
</reference>
<evidence type="ECO:0000256" key="3">
    <source>
        <dbReference type="ARBA" id="ARBA00022643"/>
    </source>
</evidence>
<comment type="function">
    <text evidence="4">Oxidoreductase that binds mammalian estrogens with high affinity.</text>
</comment>
<keyword evidence="9" id="KW-1185">Reference proteome</keyword>
<comment type="similarity">
    <text evidence="2">Belongs to the NADH:flavin oxidoreductase/NADH oxidase family.</text>
</comment>
<sequence length="406" mass="44872">MSGPPLAKTNLFKPIKVGPVTLKNRLAFAPTTRYRNTVDFVPTDSMRTYYEQRATDNGGLLITEATFAAPGFGLYSHAPGIDDDRKVEAWRKIVEAVHSKGTFISIQLWNLGRAADPKVLKEHGLPFVAPSPIYIDDKSKKAAEDAGNPLRALTLDEIHAEVKEYAAAAKRAINGAKFDIVEIHGAHGYLLDQFTSEAANKRTDEYGGSIENRARFLLEAVDAIIEAVGAEHTAIRLSPYAQFQGVVGINAKTNPIVTYGYILSELERRAKEGKRLAYVSFAEPRVAGGTGGRVAPEGFKPPVVNTSWWNEIWKGVIIRSGNLLHDEGYTLLKEYVDADDRTLIGASRYYTSNPDLANRLKNGYPLTKYDRSTFYNVESNEGYVTWPKYGEKADEEIGKVKPKALA</sequence>
<dbReference type="GO" id="GO:0010181">
    <property type="term" value="F:FMN binding"/>
    <property type="evidence" value="ECO:0007669"/>
    <property type="project" value="InterPro"/>
</dbReference>
<dbReference type="CDD" id="cd02933">
    <property type="entry name" value="OYE_like_FMN"/>
    <property type="match status" value="1"/>
</dbReference>
<gene>
    <name evidence="8" type="ORF">BRENAR_LOCUS1913</name>
</gene>
<dbReference type="InParanoid" id="A0A448YJY0"/>